<name>A0AAV7KDH6_9METZ</name>
<keyword evidence="4 5" id="KW-0472">Membrane</keyword>
<dbReference type="InterPro" id="IPR018499">
    <property type="entry name" value="Tetraspanin/Peripherin"/>
</dbReference>
<dbReference type="Proteomes" id="UP001165289">
    <property type="component" value="Unassembled WGS sequence"/>
</dbReference>
<organism evidence="6 7">
    <name type="scientific">Oopsacas minuta</name>
    <dbReference type="NCBI Taxonomy" id="111878"/>
    <lineage>
        <taxon>Eukaryota</taxon>
        <taxon>Metazoa</taxon>
        <taxon>Porifera</taxon>
        <taxon>Hexactinellida</taxon>
        <taxon>Hexasterophora</taxon>
        <taxon>Lyssacinosida</taxon>
        <taxon>Leucopsacidae</taxon>
        <taxon>Oopsacas</taxon>
    </lineage>
</organism>
<gene>
    <name evidence="6" type="ORF">LOD99_14998</name>
</gene>
<evidence type="ECO:0000256" key="5">
    <source>
        <dbReference type="SAM" id="Phobius"/>
    </source>
</evidence>
<reference evidence="6 7" key="1">
    <citation type="journal article" date="2023" name="BMC Biol.">
        <title>The compact genome of the sponge Oopsacas minuta (Hexactinellida) is lacking key metazoan core genes.</title>
        <authorList>
            <person name="Santini S."/>
            <person name="Schenkelaars Q."/>
            <person name="Jourda C."/>
            <person name="Duchesne M."/>
            <person name="Belahbib H."/>
            <person name="Rocher C."/>
            <person name="Selva M."/>
            <person name="Riesgo A."/>
            <person name="Vervoort M."/>
            <person name="Leys S.P."/>
            <person name="Kodjabachian L."/>
            <person name="Le Bivic A."/>
            <person name="Borchiellini C."/>
            <person name="Claverie J.M."/>
            <person name="Renard E."/>
        </authorList>
    </citation>
    <scope>NUCLEOTIDE SEQUENCE [LARGE SCALE GENOMIC DNA]</scope>
    <source>
        <strain evidence="6">SPO-2</strain>
    </source>
</reference>
<feature type="transmembrane region" description="Helical" evidence="5">
    <location>
        <begin position="90"/>
        <end position="113"/>
    </location>
</feature>
<feature type="transmembrane region" description="Helical" evidence="5">
    <location>
        <begin position="185"/>
        <end position="218"/>
    </location>
</feature>
<dbReference type="GO" id="GO:0016020">
    <property type="term" value="C:membrane"/>
    <property type="evidence" value="ECO:0007669"/>
    <property type="project" value="UniProtKB-SubCell"/>
</dbReference>
<keyword evidence="3 5" id="KW-1133">Transmembrane helix</keyword>
<keyword evidence="2 5" id="KW-0812">Transmembrane</keyword>
<comment type="caution">
    <text evidence="6">The sequence shown here is derived from an EMBL/GenBank/DDBJ whole genome shotgun (WGS) entry which is preliminary data.</text>
</comment>
<evidence type="ECO:0000256" key="2">
    <source>
        <dbReference type="ARBA" id="ARBA00022692"/>
    </source>
</evidence>
<comment type="subcellular location">
    <subcellularLocation>
        <location evidence="1">Membrane</location>
        <topology evidence="1">Multi-pass membrane protein</topology>
    </subcellularLocation>
</comment>
<dbReference type="EMBL" id="JAKMXF010000066">
    <property type="protein sequence ID" value="KAI6659327.1"/>
    <property type="molecule type" value="Genomic_DNA"/>
</dbReference>
<protein>
    <submittedName>
        <fullName evidence="6">CD63 antigen</fullName>
    </submittedName>
</protein>
<evidence type="ECO:0000256" key="1">
    <source>
        <dbReference type="ARBA" id="ARBA00004141"/>
    </source>
</evidence>
<evidence type="ECO:0000256" key="4">
    <source>
        <dbReference type="ARBA" id="ARBA00023136"/>
    </source>
</evidence>
<feature type="transmembrane region" description="Helical" evidence="5">
    <location>
        <begin position="55"/>
        <end position="78"/>
    </location>
</feature>
<dbReference type="Pfam" id="PF00335">
    <property type="entry name" value="Tetraspanin"/>
    <property type="match status" value="1"/>
</dbReference>
<evidence type="ECO:0000313" key="7">
    <source>
        <dbReference type="Proteomes" id="UP001165289"/>
    </source>
</evidence>
<keyword evidence="7" id="KW-1185">Reference proteome</keyword>
<evidence type="ECO:0000313" key="6">
    <source>
        <dbReference type="EMBL" id="KAI6659327.1"/>
    </source>
</evidence>
<dbReference type="AlphaFoldDB" id="A0AAV7KDH6"/>
<proteinExistence type="predicted"/>
<feature type="transmembrane region" description="Helical" evidence="5">
    <location>
        <begin position="7"/>
        <end position="35"/>
    </location>
</feature>
<sequence length="256" mass="28490">MNVQKRFIAYAVILGSILALMILISLILTILTALLGGYAVYWNGPDGDIFSASTLVYFHAMFGFAAIGAYLIIVAFFGYTAIVFRWRDGFIWLVFFCVIIIVGEVGMAVYVYLERTNLVDLLPYIWNFLDDTLRVVLQDQLRCCNFGNVTFGNDTFVPAVSNGSTSCIEGVTITCYPKLTEVLGITVYVVIGFMVVLVLIQLAAATVSILLAQITYAFKKYRKMQANEKAAKTSNARIPRGMQTKADHDPIMQTNY</sequence>
<evidence type="ECO:0000256" key="3">
    <source>
        <dbReference type="ARBA" id="ARBA00022989"/>
    </source>
</evidence>
<accession>A0AAV7KDH6</accession>